<organism evidence="2">
    <name type="scientific">Caldiarchaeum subterraneum</name>
    <dbReference type="NCBI Taxonomy" id="311458"/>
    <lineage>
        <taxon>Archaea</taxon>
        <taxon>Nitrososphaerota</taxon>
        <taxon>Candidatus Caldarchaeales</taxon>
        <taxon>Candidatus Caldarchaeaceae</taxon>
        <taxon>Candidatus Caldarchaeum</taxon>
    </lineage>
</organism>
<protein>
    <submittedName>
        <fullName evidence="2">QueT transporter family protein</fullName>
    </submittedName>
</protein>
<evidence type="ECO:0000313" key="2">
    <source>
        <dbReference type="EMBL" id="HHR40326.1"/>
    </source>
</evidence>
<evidence type="ECO:0000256" key="1">
    <source>
        <dbReference type="SAM" id="Phobius"/>
    </source>
</evidence>
<dbReference type="InterPro" id="IPR010387">
    <property type="entry name" value="QueT"/>
</dbReference>
<dbReference type="EMBL" id="DRXS01000039">
    <property type="protein sequence ID" value="HHR40326.1"/>
    <property type="molecule type" value="Genomic_DNA"/>
</dbReference>
<reference evidence="2" key="1">
    <citation type="journal article" date="2020" name="mSystems">
        <title>Genome- and Community-Level Interaction Insights into Carbon Utilization and Element Cycling Functions of Hydrothermarchaeota in Hydrothermal Sediment.</title>
        <authorList>
            <person name="Zhou Z."/>
            <person name="Liu Y."/>
            <person name="Xu W."/>
            <person name="Pan J."/>
            <person name="Luo Z.H."/>
            <person name="Li M."/>
        </authorList>
    </citation>
    <scope>NUCLEOTIDE SEQUENCE [LARGE SCALE GENOMIC DNA]</scope>
    <source>
        <strain evidence="2">SpSt-1084</strain>
    </source>
</reference>
<feature type="transmembrane region" description="Helical" evidence="1">
    <location>
        <begin position="125"/>
        <end position="146"/>
    </location>
</feature>
<keyword evidence="1" id="KW-1133">Transmembrane helix</keyword>
<accession>A0A7C5U990</accession>
<feature type="transmembrane region" description="Helical" evidence="1">
    <location>
        <begin position="6"/>
        <end position="29"/>
    </location>
</feature>
<keyword evidence="1" id="KW-0812">Transmembrane</keyword>
<dbReference type="AlphaFoldDB" id="A0A7C5U990"/>
<feature type="transmembrane region" description="Helical" evidence="1">
    <location>
        <begin position="70"/>
        <end position="88"/>
    </location>
</feature>
<gene>
    <name evidence="2" type="ORF">ENM42_00690</name>
</gene>
<feature type="transmembrane region" description="Helical" evidence="1">
    <location>
        <begin position="41"/>
        <end position="64"/>
    </location>
</feature>
<sequence>MMRLTSTHFGIFVIFAAIYAAGTLALGSLPLGDIQVKTGEIATPLAALFGFASVVGLVFGQFIANMASPLGPLDLITPGIAFVALLILRRLANKSILLGVAAYYVITAVWIAFLTSTVTGRNDAFINPFISQAIALAIGTVLYFVVKSRMPKPVPAQTAEA</sequence>
<name>A0A7C5U990_CALS0</name>
<feature type="transmembrane region" description="Helical" evidence="1">
    <location>
        <begin position="95"/>
        <end position="113"/>
    </location>
</feature>
<proteinExistence type="predicted"/>
<comment type="caution">
    <text evidence="2">The sequence shown here is derived from an EMBL/GenBank/DDBJ whole genome shotgun (WGS) entry which is preliminary data.</text>
</comment>
<dbReference type="Pfam" id="PF06177">
    <property type="entry name" value="QueT"/>
    <property type="match status" value="1"/>
</dbReference>
<keyword evidence="1" id="KW-0472">Membrane</keyword>